<sequence length="153" mass="16901">MYVDREKALQLELAPLTVDIERGRLRLFAKAIGETDPVYTDLDAARRAGHPDLPVPPSFLGNAIELDVPNPLEWLLALGVDTTSTLHGEQSFVYHKMVHAGDSLVLHRRIADVYTKKGGALEFVVKQTDIKRGDELVAVTFCSIAVMHREVAA</sequence>
<organism evidence="2 3">
    <name type="scientific">Azospirillum oryzae</name>
    <dbReference type="NCBI Taxonomy" id="286727"/>
    <lineage>
        <taxon>Bacteria</taxon>
        <taxon>Pseudomonadati</taxon>
        <taxon>Pseudomonadota</taxon>
        <taxon>Alphaproteobacteria</taxon>
        <taxon>Rhodospirillales</taxon>
        <taxon>Azospirillaceae</taxon>
        <taxon>Azospirillum</taxon>
    </lineage>
</organism>
<dbReference type="STRING" id="286727.SAMN02982917_6959"/>
<dbReference type="InterPro" id="IPR039569">
    <property type="entry name" value="FAS1-like_DH_region"/>
</dbReference>
<name>A0A1X7HNU2_9PROT</name>
<gene>
    <name evidence="2" type="ORF">SAMN02982917_6959</name>
</gene>
<reference evidence="2 3" key="1">
    <citation type="submission" date="2017-04" db="EMBL/GenBank/DDBJ databases">
        <authorList>
            <person name="Afonso C.L."/>
            <person name="Miller P.J."/>
            <person name="Scott M.A."/>
            <person name="Spackman E."/>
            <person name="Goraichik I."/>
            <person name="Dimitrov K.M."/>
            <person name="Suarez D.L."/>
            <person name="Swayne D.E."/>
        </authorList>
    </citation>
    <scope>NUCLEOTIDE SEQUENCE [LARGE SCALE GENOMIC DNA]</scope>
    <source>
        <strain evidence="2 3">A2P</strain>
    </source>
</reference>
<feature type="domain" description="FAS1-like dehydratase" evidence="1">
    <location>
        <begin position="13"/>
        <end position="138"/>
    </location>
</feature>
<dbReference type="PIRSF" id="PIRSF018072">
    <property type="entry name" value="UCP018072"/>
    <property type="match status" value="1"/>
</dbReference>
<dbReference type="EMBL" id="FXAK01000009">
    <property type="protein sequence ID" value="SMF90081.1"/>
    <property type="molecule type" value="Genomic_DNA"/>
</dbReference>
<dbReference type="InterPro" id="IPR029069">
    <property type="entry name" value="HotDog_dom_sf"/>
</dbReference>
<dbReference type="InterPro" id="IPR016709">
    <property type="entry name" value="HadA-like"/>
</dbReference>
<evidence type="ECO:0000313" key="2">
    <source>
        <dbReference type="EMBL" id="SMF90081.1"/>
    </source>
</evidence>
<accession>A0A1X7HNU2</accession>
<dbReference type="CDD" id="cd03441">
    <property type="entry name" value="R_hydratase_like"/>
    <property type="match status" value="1"/>
</dbReference>
<protein>
    <submittedName>
        <fullName evidence="2">N-terminal half of MaoC dehydratase</fullName>
    </submittedName>
</protein>
<dbReference type="OrthoDB" id="5522043at2"/>
<evidence type="ECO:0000313" key="3">
    <source>
        <dbReference type="Proteomes" id="UP000192936"/>
    </source>
</evidence>
<dbReference type="Proteomes" id="UP000192936">
    <property type="component" value="Unassembled WGS sequence"/>
</dbReference>
<dbReference type="Pfam" id="PF13452">
    <property type="entry name" value="FAS1_DH_region"/>
    <property type="match status" value="1"/>
</dbReference>
<evidence type="ECO:0000259" key="1">
    <source>
        <dbReference type="Pfam" id="PF13452"/>
    </source>
</evidence>
<proteinExistence type="predicted"/>
<dbReference type="RefSeq" id="WP_085091722.1">
    <property type="nucleotide sequence ID" value="NZ_FXAK01000009.1"/>
</dbReference>
<dbReference type="AlphaFoldDB" id="A0A1X7HNU2"/>
<dbReference type="Gene3D" id="3.10.129.10">
    <property type="entry name" value="Hotdog Thioesterase"/>
    <property type="match status" value="1"/>
</dbReference>
<dbReference type="SUPFAM" id="SSF54637">
    <property type="entry name" value="Thioesterase/thiol ester dehydrase-isomerase"/>
    <property type="match status" value="1"/>
</dbReference>